<evidence type="ECO:0000313" key="2">
    <source>
        <dbReference type="EMBL" id="TMP88388.1"/>
    </source>
</evidence>
<evidence type="ECO:0000259" key="1">
    <source>
        <dbReference type="PROSITE" id="PS50994"/>
    </source>
</evidence>
<comment type="caution">
    <text evidence="2">The sequence shown here is derived from an EMBL/GenBank/DDBJ whole genome shotgun (WGS) entry which is preliminary data.</text>
</comment>
<feature type="domain" description="Integrase catalytic" evidence="1">
    <location>
        <begin position="105"/>
        <end position="268"/>
    </location>
</feature>
<reference evidence="3" key="2">
    <citation type="submission" date="2019-06" db="EMBL/GenBank/DDBJ databases">
        <title>Co-occurence of chitin degradation, pigmentation and bioactivity in marine Pseudoalteromonas.</title>
        <authorList>
            <person name="Sonnenschein E.C."/>
            <person name="Bech P.K."/>
        </authorList>
    </citation>
    <scope>NUCLEOTIDE SEQUENCE [LARGE SCALE GENOMIC DNA]</scope>
    <source>
        <strain evidence="3">S2897</strain>
    </source>
</reference>
<dbReference type="InterPro" id="IPR036397">
    <property type="entry name" value="RNaseH_sf"/>
</dbReference>
<dbReference type="EMBL" id="PNCG01000002">
    <property type="protein sequence ID" value="TMP88388.1"/>
    <property type="molecule type" value="Genomic_DNA"/>
</dbReference>
<dbReference type="InterPro" id="IPR048020">
    <property type="entry name" value="Transpos_IS3"/>
</dbReference>
<dbReference type="Pfam" id="PF13276">
    <property type="entry name" value="HTH_21"/>
    <property type="match status" value="1"/>
</dbReference>
<protein>
    <recommendedName>
        <fullName evidence="1">Integrase catalytic domain-containing protein</fullName>
    </recommendedName>
</protein>
<dbReference type="Gene3D" id="3.30.420.10">
    <property type="entry name" value="Ribonuclease H-like superfamily/Ribonuclease H"/>
    <property type="match status" value="1"/>
</dbReference>
<reference evidence="2 3" key="1">
    <citation type="submission" date="2017-12" db="EMBL/GenBank/DDBJ databases">
        <authorList>
            <person name="Paulsen S."/>
            <person name="Gram L.K."/>
        </authorList>
    </citation>
    <scope>NUCLEOTIDE SEQUENCE [LARGE SCALE GENOMIC DNA]</scope>
    <source>
        <strain evidence="2 3">S2897</strain>
    </source>
</reference>
<dbReference type="PROSITE" id="PS50994">
    <property type="entry name" value="INTEGRASE"/>
    <property type="match status" value="1"/>
</dbReference>
<dbReference type="InterPro" id="IPR050900">
    <property type="entry name" value="Transposase_IS3/IS150/IS904"/>
</dbReference>
<dbReference type="AlphaFoldDB" id="A0A5S3Z848"/>
<dbReference type="InterPro" id="IPR012337">
    <property type="entry name" value="RNaseH-like_sf"/>
</dbReference>
<gene>
    <name evidence="2" type="ORF">CWC05_02840</name>
</gene>
<evidence type="ECO:0000313" key="3">
    <source>
        <dbReference type="Proteomes" id="UP000305874"/>
    </source>
</evidence>
<sequence>MCRALKVSRSGFYRYLSRKPSDKAQKHTELAHHVKEAYEVFKARYGAPRITYELNASGVRCSLNTVAKIMQELALKARNGKAFRYSRSCYSNSNVEGNVLAQQFITERANRKWVSDITYIRVRGQWLYLAAVMDLFSRAIVGWALDTSMTVKLISDAFNMALARREVKPGLMLHSDRGVQYRAVAYQDLVRSSGAIISMSRKSNCWDNAVMESFFSRLKVELIYAEKFHSIQHVKSCMFEYIEIFYNRKRRHSALGYLSPLEYEQRFA</sequence>
<organism evidence="2 3">
    <name type="scientific">Pseudoalteromonas ruthenica</name>
    <dbReference type="NCBI Taxonomy" id="151081"/>
    <lineage>
        <taxon>Bacteria</taxon>
        <taxon>Pseudomonadati</taxon>
        <taxon>Pseudomonadota</taxon>
        <taxon>Gammaproteobacteria</taxon>
        <taxon>Alteromonadales</taxon>
        <taxon>Pseudoalteromonadaceae</taxon>
        <taxon>Pseudoalteromonas</taxon>
    </lineage>
</organism>
<dbReference type="SUPFAM" id="SSF53098">
    <property type="entry name" value="Ribonuclease H-like"/>
    <property type="match status" value="1"/>
</dbReference>
<dbReference type="PANTHER" id="PTHR46889:SF4">
    <property type="entry name" value="TRANSPOSASE INSO FOR INSERTION SEQUENCE ELEMENT IS911B-RELATED"/>
    <property type="match status" value="1"/>
</dbReference>
<proteinExistence type="predicted"/>
<dbReference type="InterPro" id="IPR025948">
    <property type="entry name" value="HTH-like_dom"/>
</dbReference>
<dbReference type="GO" id="GO:0003676">
    <property type="term" value="F:nucleic acid binding"/>
    <property type="evidence" value="ECO:0007669"/>
    <property type="project" value="InterPro"/>
</dbReference>
<dbReference type="InterPro" id="IPR001584">
    <property type="entry name" value="Integrase_cat-core"/>
</dbReference>
<dbReference type="Proteomes" id="UP000305874">
    <property type="component" value="Unassembled WGS sequence"/>
</dbReference>
<dbReference type="Pfam" id="PF13333">
    <property type="entry name" value="rve_2"/>
    <property type="match status" value="1"/>
</dbReference>
<dbReference type="PANTHER" id="PTHR46889">
    <property type="entry name" value="TRANSPOSASE INSF FOR INSERTION SEQUENCE IS3B-RELATED"/>
    <property type="match status" value="1"/>
</dbReference>
<dbReference type="GO" id="GO:0015074">
    <property type="term" value="P:DNA integration"/>
    <property type="evidence" value="ECO:0007669"/>
    <property type="project" value="InterPro"/>
</dbReference>
<dbReference type="NCBIfam" id="NF033516">
    <property type="entry name" value="transpos_IS3"/>
    <property type="match status" value="1"/>
</dbReference>
<dbReference type="Pfam" id="PF00665">
    <property type="entry name" value="rve"/>
    <property type="match status" value="1"/>
</dbReference>
<accession>A0A5S3Z848</accession>
<name>A0A5S3Z848_9GAMM</name>